<dbReference type="InterPro" id="IPR015943">
    <property type="entry name" value="WD40/YVTN_repeat-like_dom_sf"/>
</dbReference>
<proteinExistence type="predicted"/>
<dbReference type="AlphaFoldDB" id="A0A9X0QJP0"/>
<keyword evidence="2" id="KW-1185">Reference proteome</keyword>
<dbReference type="Proteomes" id="UP000535182">
    <property type="component" value="Unassembled WGS sequence"/>
</dbReference>
<comment type="caution">
    <text evidence="1">The sequence shown here is derived from an EMBL/GenBank/DDBJ whole genome shotgun (WGS) entry which is preliminary data.</text>
</comment>
<evidence type="ECO:0000313" key="1">
    <source>
        <dbReference type="EMBL" id="MBB5331519.1"/>
    </source>
</evidence>
<evidence type="ECO:0000313" key="2">
    <source>
        <dbReference type="Proteomes" id="UP000535182"/>
    </source>
</evidence>
<accession>A0A9X0QJP0</accession>
<sequence length="54" mass="5533">MDIAVSVNGKYLYTINSQSGNVSTFAINEDGSLTNLGQAGNLPKSVGFNGIAAL</sequence>
<organism evidence="1 2">
    <name type="scientific">Tunturiibacter gelidiferens</name>
    <dbReference type="NCBI Taxonomy" id="3069689"/>
    <lineage>
        <taxon>Bacteria</taxon>
        <taxon>Pseudomonadati</taxon>
        <taxon>Acidobacteriota</taxon>
        <taxon>Terriglobia</taxon>
        <taxon>Terriglobales</taxon>
        <taxon>Acidobacteriaceae</taxon>
        <taxon>Tunturiibacter</taxon>
    </lineage>
</organism>
<reference evidence="1 2" key="1">
    <citation type="submission" date="2020-08" db="EMBL/GenBank/DDBJ databases">
        <title>Genomic Encyclopedia of Type Strains, Phase IV (KMG-V): Genome sequencing to study the core and pangenomes of soil and plant-associated prokaryotes.</title>
        <authorList>
            <person name="Whitman W."/>
        </authorList>
    </citation>
    <scope>NUCLEOTIDE SEQUENCE [LARGE SCALE GENOMIC DNA]</scope>
    <source>
        <strain evidence="1 2">X5P2</strain>
    </source>
</reference>
<dbReference type="EMBL" id="JACHEB010000015">
    <property type="protein sequence ID" value="MBB5331519.1"/>
    <property type="molecule type" value="Genomic_DNA"/>
</dbReference>
<dbReference type="Gene3D" id="2.130.10.10">
    <property type="entry name" value="YVTN repeat-like/Quinoprotein amine dehydrogenase"/>
    <property type="match status" value="1"/>
</dbReference>
<dbReference type="SUPFAM" id="SSF63829">
    <property type="entry name" value="Calcium-dependent phosphotriesterase"/>
    <property type="match status" value="1"/>
</dbReference>
<protein>
    <submittedName>
        <fullName evidence="1">6-phosphogluconolactonase (Cycloisomerase 2 family)</fullName>
    </submittedName>
</protein>
<name>A0A9X0QJP0_9BACT</name>
<gene>
    <name evidence="1" type="ORF">HDF14_005166</name>
</gene>